<gene>
    <name evidence="2" type="ORF">KME32_28775</name>
</gene>
<dbReference type="Proteomes" id="UP000715781">
    <property type="component" value="Unassembled WGS sequence"/>
</dbReference>
<evidence type="ECO:0000259" key="1">
    <source>
        <dbReference type="Pfam" id="PF01609"/>
    </source>
</evidence>
<dbReference type="AlphaFoldDB" id="A0A951UK49"/>
<dbReference type="EMBL" id="JAHHHN010000029">
    <property type="protein sequence ID" value="MBW4565025.1"/>
    <property type="molecule type" value="Genomic_DNA"/>
</dbReference>
<dbReference type="InterPro" id="IPR002559">
    <property type="entry name" value="Transposase_11"/>
</dbReference>
<evidence type="ECO:0000313" key="2">
    <source>
        <dbReference type="EMBL" id="MBW4565025.1"/>
    </source>
</evidence>
<dbReference type="Pfam" id="PF01609">
    <property type="entry name" value="DDE_Tnp_1"/>
    <property type="match status" value="1"/>
</dbReference>
<evidence type="ECO:0000313" key="3">
    <source>
        <dbReference type="Proteomes" id="UP000715781"/>
    </source>
</evidence>
<name>A0A951UK49_9NOST</name>
<comment type="caution">
    <text evidence="2">The sequence shown here is derived from an EMBL/GenBank/DDBJ whole genome shotgun (WGS) entry which is preliminary data.</text>
</comment>
<protein>
    <submittedName>
        <fullName evidence="2">ISAs1 family transposase</fullName>
    </submittedName>
</protein>
<dbReference type="NCBIfam" id="NF033564">
    <property type="entry name" value="transpos_ISAs1"/>
    <property type="match status" value="1"/>
</dbReference>
<dbReference type="InterPro" id="IPR047647">
    <property type="entry name" value="ISAs1_transpos"/>
</dbReference>
<reference evidence="2" key="1">
    <citation type="submission" date="2021-05" db="EMBL/GenBank/DDBJ databases">
        <authorList>
            <person name="Pietrasiak N."/>
            <person name="Ward R."/>
            <person name="Stajich J.E."/>
            <person name="Kurbessoian T."/>
        </authorList>
    </citation>
    <scope>NUCLEOTIDE SEQUENCE</scope>
    <source>
        <strain evidence="2">JT2-VF2</strain>
    </source>
</reference>
<sequence>MRVFAQLNPQQFQECFLSWMRSIQKVTSVEIVAIDGKTLCGSNDKASGQSAIEIVSAWATTNRLVLGQVKVDSNSNEITAIPELLKVLELSGCIVTIDAIGCQKNIVKLIVQQDADYVITLKKNQGNLYDEVEKLIDEEIRAGFQGLKHSKYKTKEFGHGRHEIRHYLMLSNIQEKLDPDLVWAKLNSIGMVESVRELEITIKPNALFVWL</sequence>
<proteinExistence type="predicted"/>
<dbReference type="InterPro" id="IPR051698">
    <property type="entry name" value="Transposase_11-like"/>
</dbReference>
<dbReference type="PANTHER" id="PTHR30298:SF0">
    <property type="entry name" value="PROTEIN YBFL-RELATED"/>
    <property type="match status" value="1"/>
</dbReference>
<dbReference type="GO" id="GO:0004803">
    <property type="term" value="F:transposase activity"/>
    <property type="evidence" value="ECO:0007669"/>
    <property type="project" value="InterPro"/>
</dbReference>
<accession>A0A951UK49</accession>
<dbReference type="GO" id="GO:0003677">
    <property type="term" value="F:DNA binding"/>
    <property type="evidence" value="ECO:0007669"/>
    <property type="project" value="InterPro"/>
</dbReference>
<organism evidence="2 3">
    <name type="scientific">Mojavia pulchra JT2-VF2</name>
    <dbReference type="NCBI Taxonomy" id="287848"/>
    <lineage>
        <taxon>Bacteria</taxon>
        <taxon>Bacillati</taxon>
        <taxon>Cyanobacteriota</taxon>
        <taxon>Cyanophyceae</taxon>
        <taxon>Nostocales</taxon>
        <taxon>Nostocaceae</taxon>
    </lineage>
</organism>
<feature type="domain" description="Transposase IS4-like" evidence="1">
    <location>
        <begin position="31"/>
        <end position="164"/>
    </location>
</feature>
<reference evidence="2" key="2">
    <citation type="journal article" date="2022" name="Microbiol. Resour. Announc.">
        <title>Metagenome Sequencing to Explore Phylogenomics of Terrestrial Cyanobacteria.</title>
        <authorList>
            <person name="Ward R.D."/>
            <person name="Stajich J.E."/>
            <person name="Johansen J.R."/>
            <person name="Huntemann M."/>
            <person name="Clum A."/>
            <person name="Foster B."/>
            <person name="Foster B."/>
            <person name="Roux S."/>
            <person name="Palaniappan K."/>
            <person name="Varghese N."/>
            <person name="Mukherjee S."/>
            <person name="Reddy T.B.K."/>
            <person name="Daum C."/>
            <person name="Copeland A."/>
            <person name="Chen I.A."/>
            <person name="Ivanova N.N."/>
            <person name="Kyrpides N.C."/>
            <person name="Shapiro N."/>
            <person name="Eloe-Fadrosh E.A."/>
            <person name="Pietrasiak N."/>
        </authorList>
    </citation>
    <scope>NUCLEOTIDE SEQUENCE</scope>
    <source>
        <strain evidence="2">JT2-VF2</strain>
    </source>
</reference>
<dbReference type="PANTHER" id="PTHR30298">
    <property type="entry name" value="H REPEAT-ASSOCIATED PREDICTED TRANSPOSASE"/>
    <property type="match status" value="1"/>
</dbReference>
<dbReference type="GO" id="GO:0006313">
    <property type="term" value="P:DNA transposition"/>
    <property type="evidence" value="ECO:0007669"/>
    <property type="project" value="InterPro"/>
</dbReference>